<evidence type="ECO:0008006" key="2">
    <source>
        <dbReference type="Google" id="ProtNLM"/>
    </source>
</evidence>
<dbReference type="EMBL" id="GBRH01238721">
    <property type="protein sequence ID" value="JAD59174.1"/>
    <property type="molecule type" value="Transcribed_RNA"/>
</dbReference>
<accession>A0A0A9B5C6</accession>
<protein>
    <recommendedName>
        <fullName evidence="2">Reverse transcriptase zinc-binding domain-containing protein</fullName>
    </recommendedName>
</protein>
<sequence>MRQEYGGLGVPYLRDLNICLLASWIKRYIKDDDKLWKQLIDHKYKSDRPNIFACKDSSSSQFWKGILWAARVAKMGYRWQVGKRNKIRFWEDNWVGTSSLPIQYWDLYVLVNGQTASIAEIWDGQNLRCTFRRCVDSRFMQLWEELV</sequence>
<dbReference type="AlphaFoldDB" id="A0A0A9B5C6"/>
<proteinExistence type="predicted"/>
<name>A0A0A9B5C6_ARUDO</name>
<reference evidence="1" key="2">
    <citation type="journal article" date="2015" name="Data Brief">
        <title>Shoot transcriptome of the giant reed, Arundo donax.</title>
        <authorList>
            <person name="Barrero R.A."/>
            <person name="Guerrero F.D."/>
            <person name="Moolhuijzen P."/>
            <person name="Goolsby J.A."/>
            <person name="Tidwell J."/>
            <person name="Bellgard S.E."/>
            <person name="Bellgard M.I."/>
        </authorList>
    </citation>
    <scope>NUCLEOTIDE SEQUENCE</scope>
    <source>
        <tissue evidence="1">Shoot tissue taken approximately 20 cm above the soil surface</tissue>
    </source>
</reference>
<dbReference type="PANTHER" id="PTHR36617:SF15">
    <property type="entry name" value="REVERSE TRANSCRIPTASE ZINC-BINDING DOMAIN-CONTAINING PROTEIN"/>
    <property type="match status" value="1"/>
</dbReference>
<organism evidence="1">
    <name type="scientific">Arundo donax</name>
    <name type="common">Giant reed</name>
    <name type="synonym">Donax arundinaceus</name>
    <dbReference type="NCBI Taxonomy" id="35708"/>
    <lineage>
        <taxon>Eukaryota</taxon>
        <taxon>Viridiplantae</taxon>
        <taxon>Streptophyta</taxon>
        <taxon>Embryophyta</taxon>
        <taxon>Tracheophyta</taxon>
        <taxon>Spermatophyta</taxon>
        <taxon>Magnoliopsida</taxon>
        <taxon>Liliopsida</taxon>
        <taxon>Poales</taxon>
        <taxon>Poaceae</taxon>
        <taxon>PACMAD clade</taxon>
        <taxon>Arundinoideae</taxon>
        <taxon>Arundineae</taxon>
        <taxon>Arundo</taxon>
    </lineage>
</organism>
<dbReference type="PANTHER" id="PTHR36617">
    <property type="entry name" value="PROTEIN, PUTATIVE-RELATED"/>
    <property type="match status" value="1"/>
</dbReference>
<reference evidence="1" key="1">
    <citation type="submission" date="2014-09" db="EMBL/GenBank/DDBJ databases">
        <authorList>
            <person name="Magalhaes I.L.F."/>
            <person name="Oliveira U."/>
            <person name="Santos F.R."/>
            <person name="Vidigal T.H.D.A."/>
            <person name="Brescovit A.D."/>
            <person name="Santos A.J."/>
        </authorList>
    </citation>
    <scope>NUCLEOTIDE SEQUENCE</scope>
    <source>
        <tissue evidence="1">Shoot tissue taken approximately 20 cm above the soil surface</tissue>
    </source>
</reference>
<evidence type="ECO:0000313" key="1">
    <source>
        <dbReference type="EMBL" id="JAD59174.1"/>
    </source>
</evidence>